<name>A0ABT7SP98_9GAMM</name>
<evidence type="ECO:0000256" key="3">
    <source>
        <dbReference type="ARBA" id="ARBA00022917"/>
    </source>
</evidence>
<dbReference type="PANTHER" id="PTHR12789:SF0">
    <property type="entry name" value="DENSITY-REGULATED PROTEIN"/>
    <property type="match status" value="1"/>
</dbReference>
<accession>A0ABT7SP98</accession>
<dbReference type="RefSeq" id="WP_289410685.1">
    <property type="nucleotide sequence ID" value="NZ_JAUCDY010000006.1"/>
</dbReference>
<evidence type="ECO:0000313" key="6">
    <source>
        <dbReference type="Proteomes" id="UP001241056"/>
    </source>
</evidence>
<dbReference type="GO" id="GO:0003743">
    <property type="term" value="F:translation initiation factor activity"/>
    <property type="evidence" value="ECO:0007669"/>
    <property type="project" value="UniProtKB-KW"/>
</dbReference>
<keyword evidence="2" id="KW-0810">Translation regulation</keyword>
<dbReference type="PIRSF" id="PIRSF037511">
    <property type="entry name" value="Transl_init_SUI1_pro"/>
    <property type="match status" value="1"/>
</dbReference>
<proteinExistence type="inferred from homology"/>
<feature type="domain" description="SUI1" evidence="4">
    <location>
        <begin position="52"/>
        <end position="115"/>
    </location>
</feature>
<dbReference type="InterPro" id="IPR050318">
    <property type="entry name" value="DENR/SUI1_TIF"/>
</dbReference>
<dbReference type="InterPro" id="IPR005872">
    <property type="entry name" value="SUI1_arc_bac"/>
</dbReference>
<reference evidence="5 6" key="1">
    <citation type="submission" date="2023-06" db="EMBL/GenBank/DDBJ databases">
        <title>Thiopseudomonas sp. CY1220 draft genome sequence.</title>
        <authorList>
            <person name="Zhao G."/>
            <person name="An M."/>
        </authorList>
    </citation>
    <scope>NUCLEOTIDE SEQUENCE [LARGE SCALE GENOMIC DNA]</scope>
    <source>
        <strain evidence="5 6">CY1220</strain>
    </source>
</reference>
<dbReference type="EMBL" id="JAUCDY010000006">
    <property type="protein sequence ID" value="MDM7858012.1"/>
    <property type="molecule type" value="Genomic_DNA"/>
</dbReference>
<dbReference type="InterPro" id="IPR036877">
    <property type="entry name" value="SUI1_dom_sf"/>
</dbReference>
<evidence type="ECO:0000259" key="4">
    <source>
        <dbReference type="PROSITE" id="PS50296"/>
    </source>
</evidence>
<evidence type="ECO:0000313" key="5">
    <source>
        <dbReference type="EMBL" id="MDM7858012.1"/>
    </source>
</evidence>
<protein>
    <submittedName>
        <fullName evidence="5">Translation initiation factor Sui1</fullName>
    </submittedName>
</protein>
<dbReference type="SUPFAM" id="SSF55159">
    <property type="entry name" value="eIF1-like"/>
    <property type="match status" value="1"/>
</dbReference>
<sequence>MMKKLSSLAALGALVYSTDAGRHCDGCAQPQADCVCEQQAEILGDGQVRVRRESKGRGGKTVTVVTGLPLTAAQLKAICGELKKRCGVGGSVKGATIEIQGDQAEAALAWLQQQGYQAKRSGG</sequence>
<dbReference type="Proteomes" id="UP001241056">
    <property type="component" value="Unassembled WGS sequence"/>
</dbReference>
<dbReference type="PROSITE" id="PS50296">
    <property type="entry name" value="SUI1"/>
    <property type="match status" value="1"/>
</dbReference>
<dbReference type="CDD" id="cd11567">
    <property type="entry name" value="YciH_like"/>
    <property type="match status" value="1"/>
</dbReference>
<organism evidence="5 6">
    <name type="scientific">Thiopseudomonas acetoxidans</name>
    <dbReference type="NCBI Taxonomy" id="3041622"/>
    <lineage>
        <taxon>Bacteria</taxon>
        <taxon>Pseudomonadati</taxon>
        <taxon>Pseudomonadota</taxon>
        <taxon>Gammaproteobacteria</taxon>
        <taxon>Pseudomonadales</taxon>
        <taxon>Pseudomonadaceae</taxon>
        <taxon>Thiopseudomonas</taxon>
    </lineage>
</organism>
<dbReference type="Pfam" id="PF01253">
    <property type="entry name" value="SUI1"/>
    <property type="match status" value="1"/>
</dbReference>
<gene>
    <name evidence="5" type="ORF">QEZ41_06940</name>
</gene>
<keyword evidence="5" id="KW-0396">Initiation factor</keyword>
<dbReference type="InterPro" id="IPR001950">
    <property type="entry name" value="SUI1"/>
</dbReference>
<comment type="caution">
    <text evidence="5">The sequence shown here is derived from an EMBL/GenBank/DDBJ whole genome shotgun (WGS) entry which is preliminary data.</text>
</comment>
<keyword evidence="6" id="KW-1185">Reference proteome</keyword>
<dbReference type="Gene3D" id="3.30.780.10">
    <property type="entry name" value="SUI1-like domain"/>
    <property type="match status" value="1"/>
</dbReference>
<keyword evidence="3" id="KW-0648">Protein biosynthesis</keyword>
<dbReference type="NCBIfam" id="NF005297">
    <property type="entry name" value="PRK06824.1"/>
    <property type="match status" value="1"/>
</dbReference>
<evidence type="ECO:0000256" key="2">
    <source>
        <dbReference type="ARBA" id="ARBA00022845"/>
    </source>
</evidence>
<comment type="similarity">
    <text evidence="1">Belongs to the SUI1 family.</text>
</comment>
<evidence type="ECO:0000256" key="1">
    <source>
        <dbReference type="ARBA" id="ARBA00005422"/>
    </source>
</evidence>
<dbReference type="PANTHER" id="PTHR12789">
    <property type="entry name" value="DENSITY-REGULATED PROTEIN HOMOLOG"/>
    <property type="match status" value="1"/>
</dbReference>